<gene>
    <name evidence="2" type="ORF">RE6C_03185</name>
</gene>
<dbReference type="EMBL" id="ANMO01000135">
    <property type="protein sequence ID" value="EMB16082.1"/>
    <property type="molecule type" value="Genomic_DNA"/>
</dbReference>
<evidence type="ECO:0000256" key="1">
    <source>
        <dbReference type="SAM" id="Phobius"/>
    </source>
</evidence>
<protein>
    <submittedName>
        <fullName evidence="2">Uncharacterized protein</fullName>
    </submittedName>
</protein>
<organism evidence="2 3">
    <name type="scientific">Rhodopirellula europaea 6C</name>
    <dbReference type="NCBI Taxonomy" id="1263867"/>
    <lineage>
        <taxon>Bacteria</taxon>
        <taxon>Pseudomonadati</taxon>
        <taxon>Planctomycetota</taxon>
        <taxon>Planctomycetia</taxon>
        <taxon>Pirellulales</taxon>
        <taxon>Pirellulaceae</taxon>
        <taxon>Rhodopirellula</taxon>
    </lineage>
</organism>
<dbReference type="AlphaFoldDB" id="M2ATQ9"/>
<reference evidence="2" key="1">
    <citation type="submission" date="2012-11" db="EMBL/GenBank/DDBJ databases">
        <title>Permanent draft genomes of Rhodopirellula europaea strain SH398 and 6C.</title>
        <authorList>
            <person name="Richter M."/>
            <person name="Richter-Heitmann T."/>
            <person name="Frank C."/>
            <person name="Harder J."/>
            <person name="Glockner F.O."/>
        </authorList>
    </citation>
    <scope>NUCLEOTIDE SEQUENCE</scope>
    <source>
        <strain evidence="2">6C</strain>
    </source>
</reference>
<reference evidence="2" key="2">
    <citation type="journal article" date="2013" name="Mar. Genomics">
        <title>Expression of sulfatases in Rhodopirellula baltica and the diversity of sulfatases in the genus Rhodopirellula.</title>
        <authorList>
            <person name="Wegner C.E."/>
            <person name="Richter-Heitmann T."/>
            <person name="Klindworth A."/>
            <person name="Klockow C."/>
            <person name="Richter M."/>
            <person name="Achstetter T."/>
            <person name="Glockner F.O."/>
            <person name="Harder J."/>
        </authorList>
    </citation>
    <scope>NUCLEOTIDE SEQUENCE [LARGE SCALE GENOMIC DNA]</scope>
    <source>
        <strain evidence="2">6C</strain>
    </source>
</reference>
<evidence type="ECO:0000313" key="2">
    <source>
        <dbReference type="EMBL" id="EMB16082.1"/>
    </source>
</evidence>
<comment type="caution">
    <text evidence="2">The sequence shown here is derived from an EMBL/GenBank/DDBJ whole genome shotgun (WGS) entry which is preliminary data.</text>
</comment>
<keyword evidence="3" id="KW-1185">Reference proteome</keyword>
<accession>M2ATQ9</accession>
<evidence type="ECO:0000313" key="3">
    <source>
        <dbReference type="Proteomes" id="UP000011529"/>
    </source>
</evidence>
<keyword evidence="1" id="KW-0472">Membrane</keyword>
<keyword evidence="1" id="KW-1133">Transmembrane helix</keyword>
<sequence>MANLAFGLIGSVSLIAAVIYTPKYAAWLAFLHRERKMIDAAVARR</sequence>
<feature type="transmembrane region" description="Helical" evidence="1">
    <location>
        <begin position="6"/>
        <end position="30"/>
    </location>
</feature>
<dbReference type="PATRIC" id="fig|1263867.3.peg.3403"/>
<name>M2ATQ9_9BACT</name>
<proteinExistence type="predicted"/>
<dbReference type="Proteomes" id="UP000011529">
    <property type="component" value="Unassembled WGS sequence"/>
</dbReference>
<keyword evidence="1" id="KW-0812">Transmembrane</keyword>